<dbReference type="Proteomes" id="UP000239907">
    <property type="component" value="Unassembled WGS sequence"/>
</dbReference>
<accession>A0A2S7U4S2</accession>
<gene>
    <name evidence="1" type="ORF">BSZ32_13670</name>
</gene>
<dbReference type="RefSeq" id="WP_105043930.1">
    <property type="nucleotide sequence ID" value="NZ_MQWA01000001.1"/>
</dbReference>
<dbReference type="EMBL" id="MQWA01000001">
    <property type="protein sequence ID" value="PQJ29431.1"/>
    <property type="molecule type" value="Genomic_DNA"/>
</dbReference>
<proteinExistence type="predicted"/>
<evidence type="ECO:0000313" key="1">
    <source>
        <dbReference type="EMBL" id="PQJ29431.1"/>
    </source>
</evidence>
<reference evidence="1 2" key="1">
    <citation type="submission" date="2016-12" db="EMBL/GenBank/DDBJ databases">
        <title>Study of bacterial adaptation to deep sea.</title>
        <authorList>
            <person name="Song J."/>
            <person name="Yoshizawa S."/>
            <person name="Kogure K."/>
        </authorList>
    </citation>
    <scope>NUCLEOTIDE SEQUENCE [LARGE SCALE GENOMIC DNA]</scope>
    <source>
        <strain evidence="1 2">SAORIC-165</strain>
    </source>
</reference>
<organism evidence="1 2">
    <name type="scientific">Rubritalea profundi</name>
    <dbReference type="NCBI Taxonomy" id="1658618"/>
    <lineage>
        <taxon>Bacteria</taxon>
        <taxon>Pseudomonadati</taxon>
        <taxon>Verrucomicrobiota</taxon>
        <taxon>Verrucomicrobiia</taxon>
        <taxon>Verrucomicrobiales</taxon>
        <taxon>Rubritaleaceae</taxon>
        <taxon>Rubritalea</taxon>
    </lineage>
</organism>
<comment type="caution">
    <text evidence="1">The sequence shown here is derived from an EMBL/GenBank/DDBJ whole genome shotgun (WGS) entry which is preliminary data.</text>
</comment>
<sequence>MKQLILFITLCAFAHGQKNKPLMDVRTLALGIAKNVPERFLLTEEGYQKMSFSNRQASEIIKAYRSESLPLFVKAIEPDAKSEYAIAEQVKLPQNTKSVLLLCWTTPQGKLRYYPINDSIMGAGYNDWLMINTTSKAVGFRIGQYEKPVILKPKDVKNYKVRAEKGKGVPVVGKAHFNGETKTFYSTYWRIRKNERSIIIFTEVGNKIRAIKIGDSLVKTKDDTPQAMR</sequence>
<dbReference type="AlphaFoldDB" id="A0A2S7U4S2"/>
<name>A0A2S7U4S2_9BACT</name>
<protein>
    <submittedName>
        <fullName evidence="1">Uncharacterized protein</fullName>
    </submittedName>
</protein>
<evidence type="ECO:0000313" key="2">
    <source>
        <dbReference type="Proteomes" id="UP000239907"/>
    </source>
</evidence>
<keyword evidence="2" id="KW-1185">Reference proteome</keyword>